<accession>A0A484III1</accession>
<dbReference type="EC" id="1.1.1.81" evidence="3"/>
<dbReference type="InterPro" id="IPR037035">
    <property type="entry name" value="GK-like_C_sf"/>
</dbReference>
<dbReference type="Gene3D" id="3.40.50.10180">
    <property type="entry name" value="Glycerate kinase, MOFRL-like N-terminal domain"/>
    <property type="match status" value="1"/>
</dbReference>
<dbReference type="GO" id="GO:0005737">
    <property type="term" value="C:cytoplasm"/>
    <property type="evidence" value="ECO:0007669"/>
    <property type="project" value="TreeGrafter"/>
</dbReference>
<dbReference type="GO" id="GO:0008887">
    <property type="term" value="F:glycerate kinase activity"/>
    <property type="evidence" value="ECO:0007669"/>
    <property type="project" value="InterPro"/>
</dbReference>
<dbReference type="PANTHER" id="PTHR12227:SF0">
    <property type="entry name" value="GLYCERATE KINASE"/>
    <property type="match status" value="1"/>
</dbReference>
<dbReference type="PANTHER" id="PTHR12227">
    <property type="entry name" value="GLYCERATE KINASE"/>
    <property type="match status" value="1"/>
</dbReference>
<dbReference type="EMBL" id="LR216287">
    <property type="protein sequence ID" value="VFJ15465.1"/>
    <property type="molecule type" value="Genomic_DNA"/>
</dbReference>
<proteinExistence type="predicted"/>
<dbReference type="InterPro" id="IPR039760">
    <property type="entry name" value="MOFRL_protein"/>
</dbReference>
<reference evidence="3 4" key="1">
    <citation type="submission" date="2019-02" db="EMBL/GenBank/DDBJ databases">
        <authorList>
            <person name="Lehtovirta-Morley E L."/>
        </authorList>
    </citation>
    <scope>NUCLEOTIDE SEQUENCE [LARGE SCALE GENOMIC DNA]</scope>
    <source>
        <strain evidence="3">NFRAN1</strain>
    </source>
</reference>
<dbReference type="GO" id="GO:0016618">
    <property type="term" value="F:hydroxypyruvate reductase [NAD(P)H] activity"/>
    <property type="evidence" value="ECO:0007669"/>
    <property type="project" value="UniProtKB-EC"/>
</dbReference>
<feature type="domain" description="MOFRL" evidence="1">
    <location>
        <begin position="351"/>
        <end position="459"/>
    </location>
</feature>
<keyword evidence="4" id="KW-1185">Reference proteome</keyword>
<dbReference type="Gene3D" id="3.40.1480.10">
    <property type="entry name" value="MOFRL domain"/>
    <property type="match status" value="1"/>
</dbReference>
<keyword evidence="3" id="KW-0560">Oxidoreductase</keyword>
<dbReference type="Proteomes" id="UP000294299">
    <property type="component" value="Chromosome NFRAN"/>
</dbReference>
<dbReference type="SUPFAM" id="SSF82544">
    <property type="entry name" value="GckA/TtuD-like"/>
    <property type="match status" value="1"/>
</dbReference>
<sequence>MELIKNRTSLLRYHKSKALRDSLNALEFALKTCSPEVLVKDAVELNNDIKIGDIDGKKRSFPLPKTRSILVIAVGKASEKMMNGLFSKLHDKISKGILIVPKGYDISEQQQSFLRNVTVIQSSHPIPNTRSLFASKSVVRELQNLDNIDMVIFLISGGSSSLIVSPLPGLALSDKREINRILISCGADINEINIVRKHLSQIKGGKILRFLNPRRQVVSLILSDVVGDDLSTIGSGLTYYDNSSFGDAISILRKYSIFAEQSDSIPKVSDVLKRGLGDNSLETVKLDEFQTLSTDNFLIGNNSNFCQKIISHLTSLGYVVDYKGSNLNMSTTEFLMFAKEAVNHLNKDKTAIVVGGELTTVIDKSKKGIGGRNQESICKMIKSLVIPKGSDYCIICFGTDGIDGSSKSAGGFLSPFTLESLRLKGLDVNSFIESHNSNLILKDLHSTIETGYTGTNFNDVYLFVKRS</sequence>
<dbReference type="InterPro" id="IPR025286">
    <property type="entry name" value="MOFRL_assoc_dom"/>
</dbReference>
<dbReference type="AlphaFoldDB" id="A0A484III1"/>
<feature type="domain" description="MOFRL-associated" evidence="2">
    <location>
        <begin position="25"/>
        <end position="265"/>
    </location>
</feature>
<name>A0A484III1_9ARCH</name>
<dbReference type="InterPro" id="IPR038614">
    <property type="entry name" value="GK_N_sf"/>
</dbReference>
<evidence type="ECO:0000259" key="2">
    <source>
        <dbReference type="Pfam" id="PF13660"/>
    </source>
</evidence>
<dbReference type="InterPro" id="IPR007835">
    <property type="entry name" value="MOFRL"/>
</dbReference>
<protein>
    <submittedName>
        <fullName evidence="3">Putative hydroxypyruvate reductase</fullName>
        <ecNumber evidence="3">1.1.1.81</ecNumber>
    </submittedName>
</protein>
<evidence type="ECO:0000313" key="3">
    <source>
        <dbReference type="EMBL" id="VFJ15465.1"/>
    </source>
</evidence>
<keyword evidence="3" id="KW-0670">Pyruvate</keyword>
<evidence type="ECO:0000313" key="4">
    <source>
        <dbReference type="Proteomes" id="UP000294299"/>
    </source>
</evidence>
<dbReference type="KEGG" id="nfn:NFRAN_3147"/>
<dbReference type="Pfam" id="PF13660">
    <property type="entry name" value="DUF4147"/>
    <property type="match status" value="1"/>
</dbReference>
<gene>
    <name evidence="3" type="primary">ttuD</name>
    <name evidence="3" type="ORF">NFRAN_3147</name>
</gene>
<dbReference type="Pfam" id="PF05161">
    <property type="entry name" value="MOFRL"/>
    <property type="match status" value="1"/>
</dbReference>
<evidence type="ECO:0000259" key="1">
    <source>
        <dbReference type="Pfam" id="PF05161"/>
    </source>
</evidence>
<organism evidence="3 4">
    <name type="scientific">Candidatus Nitrosocosmicus franklandianus</name>
    <dbReference type="NCBI Taxonomy" id="1798806"/>
    <lineage>
        <taxon>Archaea</taxon>
        <taxon>Nitrososphaerota</taxon>
        <taxon>Nitrososphaeria</taxon>
        <taxon>Nitrososphaerales</taxon>
        <taxon>Nitrososphaeraceae</taxon>
        <taxon>Candidatus Nitrosocosmicus</taxon>
    </lineage>
</organism>